<comment type="similarity">
    <text evidence="2">Belongs to the strictosidine synthase family.</text>
</comment>
<name>A0A1R3HA92_COCAP</name>
<dbReference type="Gramene" id="OMO67183">
    <property type="protein sequence ID" value="OMO67183"/>
    <property type="gene ID" value="CCACVL1_20742"/>
</dbReference>
<dbReference type="SUPFAM" id="SSF63829">
    <property type="entry name" value="Calcium-dependent phosphotriesterase"/>
    <property type="match status" value="2"/>
</dbReference>
<keyword evidence="8" id="KW-1185">Reference proteome</keyword>
<sequence>MAFKIILKNSGLFFLGCLIATALEIIFFSPISPDLIELPLASSSVSVSPPNNQLQRVTKLGEGFLKGPEDVAVDENGILYTATRDGWIRKMHRNGSWENWKKQQSQGLLGITTAKGGGLIVCDSEKGLLKFTEDGVTVLASHFHGSEIRFADDVIEASDGSIYFTVASTKFSFHNWYFDLLEAKPHGQLLKYDPSMEETSIVLDGLYFANGVALSKDEDYLVVCETFRFRCLKYWLKGESKGETEIFIENLPAAPDNINLAPDGSFWIALIQVIYEGTEFVHTSKVLKQIIANFPKLVNYINGATKRAAVINVGANGNILKRLDDPNGTVMSFVTSALEFDDHLYLGFLIAITLQIIFFSPISPDLLQLPVVSSVPVSPPNNQLQRVTKLGQGLLIGPEDVAVDENGILYTATRDGWIRRLHRNGSWENWKNLQSQGLLGITTAKGGGLFVCDSDKGLLKLTEDGITILASHFDGSEIRFADDVIESSDGSIYFSVASTKFKRHNWYLDLLEAKPHGQLLKYDPPTDQTSIVLDGLYFANGVALSKDEDFLVVCETSRFRCLKYWLKGETKGETEIFIDNLPAGPDNINLAPDGSFWIALVQIFYEGREFVHTSKALKHVIANFPELVKYVIGPTKSAAVINVGANGNILKRFGDPNGTVMSFVTSALEFQDHLYLGSLNTDFVGKLPLK</sequence>
<feature type="transmembrane region" description="Helical" evidence="5">
    <location>
        <begin position="12"/>
        <end position="31"/>
    </location>
</feature>
<keyword evidence="5" id="KW-0812">Transmembrane</keyword>
<feature type="domain" description="Strictosidine synthase conserved region" evidence="6">
    <location>
        <begin position="156"/>
        <end position="239"/>
    </location>
</feature>
<gene>
    <name evidence="7" type="ORF">CCACVL1_20742</name>
</gene>
<keyword evidence="5" id="KW-0472">Membrane</keyword>
<comment type="subcellular location">
    <subcellularLocation>
        <location evidence="1">Vacuole</location>
    </subcellularLocation>
</comment>
<evidence type="ECO:0000256" key="4">
    <source>
        <dbReference type="ARBA" id="ARBA00023180"/>
    </source>
</evidence>
<dbReference type="EMBL" id="AWWV01012444">
    <property type="protein sequence ID" value="OMO67183.1"/>
    <property type="molecule type" value="Genomic_DNA"/>
</dbReference>
<evidence type="ECO:0000259" key="6">
    <source>
        <dbReference type="Pfam" id="PF03088"/>
    </source>
</evidence>
<dbReference type="OrthoDB" id="5307922at2759"/>
<protein>
    <submittedName>
        <fullName evidence="7">Six-bladed beta-propeller, TolB-like protein</fullName>
    </submittedName>
</protein>
<dbReference type="PANTHER" id="PTHR10426">
    <property type="entry name" value="STRICTOSIDINE SYNTHASE-RELATED"/>
    <property type="match status" value="1"/>
</dbReference>
<keyword evidence="4" id="KW-0325">Glycoprotein</keyword>
<proteinExistence type="inferred from homology"/>
<keyword evidence="3" id="KW-0926">Vacuole</keyword>
<dbReference type="GO" id="GO:0005773">
    <property type="term" value="C:vacuole"/>
    <property type="evidence" value="ECO:0007669"/>
    <property type="project" value="UniProtKB-SubCell"/>
</dbReference>
<evidence type="ECO:0000256" key="2">
    <source>
        <dbReference type="ARBA" id="ARBA00009191"/>
    </source>
</evidence>
<dbReference type="FunFam" id="2.120.10.30:FF:000066">
    <property type="entry name" value="ABC transporter permease protein"/>
    <property type="match status" value="2"/>
</dbReference>
<evidence type="ECO:0000256" key="5">
    <source>
        <dbReference type="SAM" id="Phobius"/>
    </source>
</evidence>
<keyword evidence="5" id="KW-1133">Transmembrane helix</keyword>
<dbReference type="Pfam" id="PF03088">
    <property type="entry name" value="Str_synth"/>
    <property type="match status" value="2"/>
</dbReference>
<dbReference type="AlphaFoldDB" id="A0A1R3HA92"/>
<dbReference type="Proteomes" id="UP000188268">
    <property type="component" value="Unassembled WGS sequence"/>
</dbReference>
<dbReference type="InterPro" id="IPR011042">
    <property type="entry name" value="6-blade_b-propeller_TolB-like"/>
</dbReference>
<reference evidence="7 8" key="1">
    <citation type="submission" date="2013-09" db="EMBL/GenBank/DDBJ databases">
        <title>Corchorus capsularis genome sequencing.</title>
        <authorList>
            <person name="Alam M."/>
            <person name="Haque M.S."/>
            <person name="Islam M.S."/>
            <person name="Emdad E.M."/>
            <person name="Islam M.M."/>
            <person name="Ahmed B."/>
            <person name="Halim A."/>
            <person name="Hossen Q.M.M."/>
            <person name="Hossain M.Z."/>
            <person name="Ahmed R."/>
            <person name="Khan M.M."/>
            <person name="Islam R."/>
            <person name="Rashid M.M."/>
            <person name="Khan S.A."/>
            <person name="Rahman M.S."/>
            <person name="Alam M."/>
        </authorList>
    </citation>
    <scope>NUCLEOTIDE SEQUENCE [LARGE SCALE GENOMIC DNA]</scope>
    <source>
        <strain evidence="8">cv. CVL-1</strain>
        <tissue evidence="7">Whole seedling</tissue>
    </source>
</reference>
<organism evidence="7 8">
    <name type="scientific">Corchorus capsularis</name>
    <name type="common">Jute</name>
    <dbReference type="NCBI Taxonomy" id="210143"/>
    <lineage>
        <taxon>Eukaryota</taxon>
        <taxon>Viridiplantae</taxon>
        <taxon>Streptophyta</taxon>
        <taxon>Embryophyta</taxon>
        <taxon>Tracheophyta</taxon>
        <taxon>Spermatophyta</taxon>
        <taxon>Magnoliopsida</taxon>
        <taxon>eudicotyledons</taxon>
        <taxon>Gunneridae</taxon>
        <taxon>Pentapetalae</taxon>
        <taxon>rosids</taxon>
        <taxon>malvids</taxon>
        <taxon>Malvales</taxon>
        <taxon>Malvaceae</taxon>
        <taxon>Grewioideae</taxon>
        <taxon>Apeibeae</taxon>
        <taxon>Corchorus</taxon>
    </lineage>
</organism>
<dbReference type="OMA" id="YYRGPHK"/>
<feature type="domain" description="Strictosidine synthase conserved region" evidence="6">
    <location>
        <begin position="485"/>
        <end position="569"/>
    </location>
</feature>
<evidence type="ECO:0000256" key="1">
    <source>
        <dbReference type="ARBA" id="ARBA00004116"/>
    </source>
</evidence>
<dbReference type="Gene3D" id="2.120.10.30">
    <property type="entry name" value="TolB, C-terminal domain"/>
    <property type="match status" value="2"/>
</dbReference>
<evidence type="ECO:0000313" key="7">
    <source>
        <dbReference type="EMBL" id="OMO67183.1"/>
    </source>
</evidence>
<evidence type="ECO:0000256" key="3">
    <source>
        <dbReference type="ARBA" id="ARBA00022554"/>
    </source>
</evidence>
<dbReference type="GO" id="GO:0016787">
    <property type="term" value="F:hydrolase activity"/>
    <property type="evidence" value="ECO:0007669"/>
    <property type="project" value="TreeGrafter"/>
</dbReference>
<dbReference type="STRING" id="210143.A0A1R3HA92"/>
<evidence type="ECO:0000313" key="8">
    <source>
        <dbReference type="Proteomes" id="UP000188268"/>
    </source>
</evidence>
<comment type="caution">
    <text evidence="7">The sequence shown here is derived from an EMBL/GenBank/DDBJ whole genome shotgun (WGS) entry which is preliminary data.</text>
</comment>
<dbReference type="Pfam" id="PF20067">
    <property type="entry name" value="SSL_N"/>
    <property type="match status" value="2"/>
</dbReference>
<dbReference type="PANTHER" id="PTHR10426:SF68">
    <property type="entry name" value="OS07G0614000 PROTEIN"/>
    <property type="match status" value="1"/>
</dbReference>
<dbReference type="GO" id="GO:0012505">
    <property type="term" value="C:endomembrane system"/>
    <property type="evidence" value="ECO:0007669"/>
    <property type="project" value="TreeGrafter"/>
</dbReference>
<dbReference type="InterPro" id="IPR018119">
    <property type="entry name" value="Strictosidine_synth_cons-reg"/>
</dbReference>
<accession>A0A1R3HA92</accession>